<reference evidence="2" key="1">
    <citation type="submission" date="2021-01" db="EMBL/GenBank/DDBJ databases">
        <title>Whole genome shotgun sequence of Actinoplanes siamensis NBRC 109076.</title>
        <authorList>
            <person name="Komaki H."/>
            <person name="Tamura T."/>
        </authorList>
    </citation>
    <scope>NUCLEOTIDE SEQUENCE</scope>
    <source>
        <strain evidence="2">NBRC 109076</strain>
    </source>
</reference>
<dbReference type="Proteomes" id="UP000629619">
    <property type="component" value="Unassembled WGS sequence"/>
</dbReference>
<evidence type="ECO:0000259" key="1">
    <source>
        <dbReference type="Pfam" id="PF13490"/>
    </source>
</evidence>
<feature type="domain" description="Putative zinc-finger" evidence="1">
    <location>
        <begin position="13"/>
        <end position="46"/>
    </location>
</feature>
<comment type="caution">
    <text evidence="2">The sequence shown here is derived from an EMBL/GenBank/DDBJ whole genome shotgun (WGS) entry which is preliminary data.</text>
</comment>
<name>A0A919NBP0_9ACTN</name>
<sequence>MSSPDNEEHETDCSVVLDEVYLYLDLECSEDRRHLIQKHLDECSGCLREFGIEHEVKALVGRCCGDERAPSELRERLRYKLDQLEIQVETREYLP</sequence>
<dbReference type="AlphaFoldDB" id="A0A919NBP0"/>
<proteinExistence type="predicted"/>
<dbReference type="Pfam" id="PF13490">
    <property type="entry name" value="zf-HC2"/>
    <property type="match status" value="1"/>
</dbReference>
<accession>A0A919NBP0</accession>
<dbReference type="InterPro" id="IPR027383">
    <property type="entry name" value="Znf_put"/>
</dbReference>
<dbReference type="EMBL" id="BOMW01000056">
    <property type="protein sequence ID" value="GIF07921.1"/>
    <property type="molecule type" value="Genomic_DNA"/>
</dbReference>
<keyword evidence="3" id="KW-1185">Reference proteome</keyword>
<dbReference type="RefSeq" id="WP_203683303.1">
    <property type="nucleotide sequence ID" value="NZ_BOMW01000056.1"/>
</dbReference>
<evidence type="ECO:0000313" key="2">
    <source>
        <dbReference type="EMBL" id="GIF07921.1"/>
    </source>
</evidence>
<protein>
    <recommendedName>
        <fullName evidence="1">Putative zinc-finger domain-containing protein</fullName>
    </recommendedName>
</protein>
<gene>
    <name evidence="2" type="ORF">Asi03nite_54590</name>
</gene>
<evidence type="ECO:0000313" key="3">
    <source>
        <dbReference type="Proteomes" id="UP000629619"/>
    </source>
</evidence>
<organism evidence="2 3">
    <name type="scientific">Actinoplanes siamensis</name>
    <dbReference type="NCBI Taxonomy" id="1223317"/>
    <lineage>
        <taxon>Bacteria</taxon>
        <taxon>Bacillati</taxon>
        <taxon>Actinomycetota</taxon>
        <taxon>Actinomycetes</taxon>
        <taxon>Micromonosporales</taxon>
        <taxon>Micromonosporaceae</taxon>
        <taxon>Actinoplanes</taxon>
    </lineage>
</organism>
<dbReference type="NCBIfam" id="TIGR03988">
    <property type="entry name" value="antisig_RsrA"/>
    <property type="match status" value="1"/>
</dbReference>
<dbReference type="InterPro" id="IPR024020">
    <property type="entry name" value="Anit_sigma_mycothiol_RsrA"/>
</dbReference>